<proteinExistence type="predicted"/>
<dbReference type="EMBL" id="JABCIY010000328">
    <property type="protein sequence ID" value="KAF7185456.1"/>
    <property type="molecule type" value="Genomic_DNA"/>
</dbReference>
<evidence type="ECO:0000256" key="1">
    <source>
        <dbReference type="SAM" id="Phobius"/>
    </source>
</evidence>
<dbReference type="Proteomes" id="UP000660729">
    <property type="component" value="Unassembled WGS sequence"/>
</dbReference>
<dbReference type="AlphaFoldDB" id="A0A8H6R6F7"/>
<sequence>MPPATANNDDVRAWAGVPLGVYNIVSNFNIALQIQPQLLAVLSLATWVQCYYYDHKWSIWKSLAVVMPIAAVMGAIEVALVFALQKGVLSEIRTGL</sequence>
<feature type="transmembrane region" description="Helical" evidence="1">
    <location>
        <begin position="63"/>
        <end position="84"/>
    </location>
</feature>
<accession>A0A8H6R6F7</accession>
<keyword evidence="1" id="KW-0472">Membrane</keyword>
<dbReference type="OrthoDB" id="407617at2759"/>
<keyword evidence="1" id="KW-1133">Transmembrane helix</keyword>
<protein>
    <submittedName>
        <fullName evidence="2">Uncharacterized protein</fullName>
    </submittedName>
</protein>
<gene>
    <name evidence="2" type="ORF">HII31_13212</name>
</gene>
<evidence type="ECO:0000313" key="3">
    <source>
        <dbReference type="Proteomes" id="UP000660729"/>
    </source>
</evidence>
<name>A0A8H6R6F7_9PEZI</name>
<evidence type="ECO:0000313" key="2">
    <source>
        <dbReference type="EMBL" id="KAF7185456.1"/>
    </source>
</evidence>
<keyword evidence="3" id="KW-1185">Reference proteome</keyword>
<comment type="caution">
    <text evidence="2">The sequence shown here is derived from an EMBL/GenBank/DDBJ whole genome shotgun (WGS) entry which is preliminary data.</text>
</comment>
<organism evidence="2 3">
    <name type="scientific">Pseudocercospora fuligena</name>
    <dbReference type="NCBI Taxonomy" id="685502"/>
    <lineage>
        <taxon>Eukaryota</taxon>
        <taxon>Fungi</taxon>
        <taxon>Dikarya</taxon>
        <taxon>Ascomycota</taxon>
        <taxon>Pezizomycotina</taxon>
        <taxon>Dothideomycetes</taxon>
        <taxon>Dothideomycetidae</taxon>
        <taxon>Mycosphaerellales</taxon>
        <taxon>Mycosphaerellaceae</taxon>
        <taxon>Pseudocercospora</taxon>
    </lineage>
</organism>
<reference evidence="2" key="1">
    <citation type="submission" date="2020-04" db="EMBL/GenBank/DDBJ databases">
        <title>Draft genome resource of the tomato pathogen Pseudocercospora fuligena.</title>
        <authorList>
            <person name="Zaccaron A."/>
        </authorList>
    </citation>
    <scope>NUCLEOTIDE SEQUENCE</scope>
    <source>
        <strain evidence="2">PF001</strain>
    </source>
</reference>
<keyword evidence="1" id="KW-0812">Transmembrane</keyword>